<dbReference type="InterPro" id="IPR001810">
    <property type="entry name" value="F-box_dom"/>
</dbReference>
<dbReference type="SUPFAM" id="SSF81383">
    <property type="entry name" value="F-box domain"/>
    <property type="match status" value="1"/>
</dbReference>
<gene>
    <name evidence="2" type="ORF">N7498_001852</name>
</gene>
<dbReference type="OrthoDB" id="4345240at2759"/>
<comment type="caution">
    <text evidence="2">The sequence shown here is derived from an EMBL/GenBank/DDBJ whole genome shotgun (WGS) entry which is preliminary data.</text>
</comment>
<sequence>MDIESSAGSQGDQISKLGNLPTELLEQTVSELPVENMVLAMSVSRRFKAIISSNLALMLDAAMKAIEEERLKVMLTFAPPALAQEFVLCRNGTVDEMSGYVTTHSTISQPEPVTPNQGPPRNAPSKFFFAKDNKARKSNVESQKVYNNLLREVTIDDDEAFTQVKVTVKIAVSPGSHWVANPTMLLDSTLRLSHEWLERGAAELLWLDDAKSFGLRVQPRPRQLARPAEGTLYYDLEVDGKCNLYREAETKAYMAELHIRTTRFLAAFKEAERKEEKETVFNIPILPSAF</sequence>
<reference evidence="2" key="1">
    <citation type="submission" date="2022-12" db="EMBL/GenBank/DDBJ databases">
        <authorList>
            <person name="Petersen C."/>
        </authorList>
    </citation>
    <scope>NUCLEOTIDE SEQUENCE</scope>
    <source>
        <strain evidence="2">IBT 15544</strain>
    </source>
</reference>
<evidence type="ECO:0000313" key="3">
    <source>
        <dbReference type="Proteomes" id="UP001150904"/>
    </source>
</evidence>
<dbReference type="Proteomes" id="UP001150904">
    <property type="component" value="Unassembled WGS sequence"/>
</dbReference>
<feature type="domain" description="F-box" evidence="1">
    <location>
        <begin position="14"/>
        <end position="66"/>
    </location>
</feature>
<dbReference type="PROSITE" id="PS50181">
    <property type="entry name" value="FBOX"/>
    <property type="match status" value="1"/>
</dbReference>
<dbReference type="RefSeq" id="XP_058311258.1">
    <property type="nucleotide sequence ID" value="XM_058448914.1"/>
</dbReference>
<dbReference type="Pfam" id="PF00646">
    <property type="entry name" value="F-box"/>
    <property type="match status" value="1"/>
</dbReference>
<protein>
    <recommendedName>
        <fullName evidence="1">F-box domain-containing protein</fullName>
    </recommendedName>
</protein>
<evidence type="ECO:0000259" key="1">
    <source>
        <dbReference type="PROSITE" id="PS50181"/>
    </source>
</evidence>
<dbReference type="EMBL" id="JAPQKR010000005">
    <property type="protein sequence ID" value="KAJ5215445.1"/>
    <property type="molecule type" value="Genomic_DNA"/>
</dbReference>
<organism evidence="2 3">
    <name type="scientific">Penicillium cinerascens</name>
    <dbReference type="NCBI Taxonomy" id="70096"/>
    <lineage>
        <taxon>Eukaryota</taxon>
        <taxon>Fungi</taxon>
        <taxon>Dikarya</taxon>
        <taxon>Ascomycota</taxon>
        <taxon>Pezizomycotina</taxon>
        <taxon>Eurotiomycetes</taxon>
        <taxon>Eurotiomycetidae</taxon>
        <taxon>Eurotiales</taxon>
        <taxon>Aspergillaceae</taxon>
        <taxon>Penicillium</taxon>
    </lineage>
</organism>
<dbReference type="AlphaFoldDB" id="A0A9W9N8Y9"/>
<keyword evidence="3" id="KW-1185">Reference proteome</keyword>
<evidence type="ECO:0000313" key="2">
    <source>
        <dbReference type="EMBL" id="KAJ5215445.1"/>
    </source>
</evidence>
<dbReference type="InterPro" id="IPR036047">
    <property type="entry name" value="F-box-like_dom_sf"/>
</dbReference>
<proteinExistence type="predicted"/>
<accession>A0A9W9N8Y9</accession>
<name>A0A9W9N8Y9_9EURO</name>
<reference evidence="2" key="2">
    <citation type="journal article" date="2023" name="IMA Fungus">
        <title>Comparative genomic study of the Penicillium genus elucidates a diverse pangenome and 15 lateral gene transfer events.</title>
        <authorList>
            <person name="Petersen C."/>
            <person name="Sorensen T."/>
            <person name="Nielsen M.R."/>
            <person name="Sondergaard T.E."/>
            <person name="Sorensen J.L."/>
            <person name="Fitzpatrick D.A."/>
            <person name="Frisvad J.C."/>
            <person name="Nielsen K.L."/>
        </authorList>
    </citation>
    <scope>NUCLEOTIDE SEQUENCE</scope>
    <source>
        <strain evidence="2">IBT 15544</strain>
    </source>
</reference>
<dbReference type="GeneID" id="83176215"/>